<protein>
    <submittedName>
        <fullName evidence="2">Uncharacterized protein</fullName>
    </submittedName>
</protein>
<organism evidence="2 3">
    <name type="scientific">Treponema denticola SP33</name>
    <dbReference type="NCBI Taxonomy" id="999437"/>
    <lineage>
        <taxon>Bacteria</taxon>
        <taxon>Pseudomonadati</taxon>
        <taxon>Spirochaetota</taxon>
        <taxon>Spirochaetia</taxon>
        <taxon>Spirochaetales</taxon>
        <taxon>Treponemataceae</taxon>
        <taxon>Treponema</taxon>
    </lineage>
</organism>
<dbReference type="Proteomes" id="UP000016183">
    <property type="component" value="Unassembled WGS sequence"/>
</dbReference>
<feature type="coiled-coil region" evidence="1">
    <location>
        <begin position="105"/>
        <end position="132"/>
    </location>
</feature>
<dbReference type="HOGENOM" id="CLU_1834297_0_0_12"/>
<evidence type="ECO:0000256" key="1">
    <source>
        <dbReference type="SAM" id="Coils"/>
    </source>
</evidence>
<dbReference type="EMBL" id="AGDZ01000026">
    <property type="protein sequence ID" value="EMB22889.1"/>
    <property type="molecule type" value="Genomic_DNA"/>
</dbReference>
<dbReference type="PATRIC" id="fig|999437.3.peg.1764"/>
<evidence type="ECO:0000313" key="2">
    <source>
        <dbReference type="EMBL" id="EMB22889.1"/>
    </source>
</evidence>
<comment type="caution">
    <text evidence="2">The sequence shown here is derived from an EMBL/GenBank/DDBJ whole genome shotgun (WGS) entry which is preliminary data.</text>
</comment>
<gene>
    <name evidence="2" type="ORF">HMPREF9733_01712</name>
</gene>
<accession>M2BLN3</accession>
<name>M2BLN3_TREDN</name>
<reference evidence="2 3" key="1">
    <citation type="submission" date="2012-01" db="EMBL/GenBank/DDBJ databases">
        <title>The Genome Sequence of Treponema denticola SP33.</title>
        <authorList>
            <consortium name="The Broad Institute Genome Sequencing Platform"/>
            <person name="Earl A."/>
            <person name="Ward D."/>
            <person name="Feldgarden M."/>
            <person name="Gevers D."/>
            <person name="Blanton J.M."/>
            <person name="Fenno C.J."/>
            <person name="Baranova O.V."/>
            <person name="Mathney J."/>
            <person name="Dewhirst F.E."/>
            <person name="Izard J."/>
            <person name="Young S.K."/>
            <person name="Zeng Q."/>
            <person name="Gargeya S."/>
            <person name="Fitzgerald M."/>
            <person name="Haas B."/>
            <person name="Abouelleil A."/>
            <person name="Alvarado L."/>
            <person name="Arachchi H.M."/>
            <person name="Berlin A."/>
            <person name="Chapman S.B."/>
            <person name="Gearin G."/>
            <person name="Goldberg J."/>
            <person name="Griggs A."/>
            <person name="Gujja S."/>
            <person name="Hansen M."/>
            <person name="Heiman D."/>
            <person name="Howarth C."/>
            <person name="Larimer J."/>
            <person name="Lui A."/>
            <person name="MacDonald P.J.P."/>
            <person name="McCowen C."/>
            <person name="Montmayeur A."/>
            <person name="Murphy C."/>
            <person name="Neiman D."/>
            <person name="Pearson M."/>
            <person name="Priest M."/>
            <person name="Roberts A."/>
            <person name="Saif S."/>
            <person name="Shea T."/>
            <person name="Sisk P."/>
            <person name="Stolte C."/>
            <person name="Sykes S."/>
            <person name="Wortman J."/>
            <person name="Nusbaum C."/>
            <person name="Birren B."/>
        </authorList>
    </citation>
    <scope>NUCLEOTIDE SEQUENCE [LARGE SCALE GENOMIC DNA]</scope>
    <source>
        <strain evidence="2 3">SP33</strain>
    </source>
</reference>
<evidence type="ECO:0000313" key="3">
    <source>
        <dbReference type="Proteomes" id="UP000016183"/>
    </source>
</evidence>
<dbReference type="RefSeq" id="WP_010696331.1">
    <property type="nucleotide sequence ID" value="NZ_KB442454.1"/>
</dbReference>
<dbReference type="AlphaFoldDB" id="M2BLN3"/>
<keyword evidence="1" id="KW-0175">Coiled coil</keyword>
<sequence length="140" mass="16157">MIITKNENFYNGTEIRLKPTELEGRYIQCQLRCAGMSFSKIAANLDVGTPIVLRIVSGRRRSRKVEAEIARILGKPSWNDLVIEARLFVSNPAFRPTQKDIDEYKNVLTLKLKEIENRKAKMRKELAPMREAVQAIRRGR</sequence>
<proteinExistence type="predicted"/>